<accession>A0AAV4N123</accession>
<organism evidence="1 2">
    <name type="scientific">Caerostris extrusa</name>
    <name type="common">Bark spider</name>
    <name type="synonym">Caerostris bankana</name>
    <dbReference type="NCBI Taxonomy" id="172846"/>
    <lineage>
        <taxon>Eukaryota</taxon>
        <taxon>Metazoa</taxon>
        <taxon>Ecdysozoa</taxon>
        <taxon>Arthropoda</taxon>
        <taxon>Chelicerata</taxon>
        <taxon>Arachnida</taxon>
        <taxon>Araneae</taxon>
        <taxon>Araneomorphae</taxon>
        <taxon>Entelegynae</taxon>
        <taxon>Araneoidea</taxon>
        <taxon>Araneidae</taxon>
        <taxon>Caerostris</taxon>
    </lineage>
</organism>
<protein>
    <submittedName>
        <fullName evidence="1">Uncharacterized protein</fullName>
    </submittedName>
</protein>
<dbReference type="EMBL" id="BPLR01020367">
    <property type="protein sequence ID" value="GIX77955.1"/>
    <property type="molecule type" value="Genomic_DNA"/>
</dbReference>
<gene>
    <name evidence="1" type="ORF">CEXT_493481</name>
</gene>
<dbReference type="AlphaFoldDB" id="A0AAV4N123"/>
<comment type="caution">
    <text evidence="1">The sequence shown here is derived from an EMBL/GenBank/DDBJ whole genome shotgun (WGS) entry which is preliminary data.</text>
</comment>
<keyword evidence="2" id="KW-1185">Reference proteome</keyword>
<evidence type="ECO:0000313" key="2">
    <source>
        <dbReference type="Proteomes" id="UP001054945"/>
    </source>
</evidence>
<reference evidence="1 2" key="1">
    <citation type="submission" date="2021-06" db="EMBL/GenBank/DDBJ databases">
        <title>Caerostris extrusa draft genome.</title>
        <authorList>
            <person name="Kono N."/>
            <person name="Arakawa K."/>
        </authorList>
    </citation>
    <scope>NUCLEOTIDE SEQUENCE [LARGE SCALE GENOMIC DNA]</scope>
</reference>
<dbReference type="Proteomes" id="UP001054945">
    <property type="component" value="Unassembled WGS sequence"/>
</dbReference>
<proteinExistence type="predicted"/>
<sequence length="75" mass="8886">MKLRFVSRIESISDLEDYDITYCQSYITENLKRSEDEIMVWTGISLGGHTDSDMLLTRNLTRKAHIYTIVYCYRL</sequence>
<name>A0AAV4N123_CAEEX</name>
<evidence type="ECO:0000313" key="1">
    <source>
        <dbReference type="EMBL" id="GIX77955.1"/>
    </source>
</evidence>